<dbReference type="GO" id="GO:0016758">
    <property type="term" value="F:hexosyltransferase activity"/>
    <property type="evidence" value="ECO:0007669"/>
    <property type="project" value="UniProtKB-ARBA"/>
</dbReference>
<dbReference type="OrthoDB" id="396512at2"/>
<feature type="domain" description="Glycosyltransferase 2-like" evidence="2">
    <location>
        <begin position="42"/>
        <end position="209"/>
    </location>
</feature>
<dbReference type="CDD" id="cd00761">
    <property type="entry name" value="Glyco_tranf_GTA_type"/>
    <property type="match status" value="1"/>
</dbReference>
<dbReference type="Gene3D" id="3.90.550.10">
    <property type="entry name" value="Spore Coat Polysaccharide Biosynthesis Protein SpsA, Chain A"/>
    <property type="match status" value="1"/>
</dbReference>
<reference evidence="3 4" key="1">
    <citation type="submission" date="2018-12" db="EMBL/GenBank/DDBJ databases">
        <authorList>
            <person name="Sun L."/>
            <person name="Chen Z."/>
        </authorList>
    </citation>
    <scope>NUCLEOTIDE SEQUENCE [LARGE SCALE GENOMIC DNA]</scope>
    <source>
        <strain evidence="3 4">LMG 29736</strain>
    </source>
</reference>
<comment type="similarity">
    <text evidence="1">Belongs to the glycosyltransferase 2 family.</text>
</comment>
<dbReference type="EMBL" id="QYTW02000010">
    <property type="protein sequence ID" value="RST59485.1"/>
    <property type="molecule type" value="Genomic_DNA"/>
</dbReference>
<evidence type="ECO:0000256" key="1">
    <source>
        <dbReference type="ARBA" id="ARBA00006739"/>
    </source>
</evidence>
<dbReference type="SUPFAM" id="SSF53448">
    <property type="entry name" value="Nucleotide-diphospho-sugar transferases"/>
    <property type="match status" value="1"/>
</dbReference>
<gene>
    <name evidence="3" type="ORF">D5F11_011680</name>
</gene>
<evidence type="ECO:0000313" key="3">
    <source>
        <dbReference type="EMBL" id="RST59485.1"/>
    </source>
</evidence>
<name>A0A429X7S5_SIMTE</name>
<dbReference type="Proteomes" id="UP000287296">
    <property type="component" value="Unassembled WGS sequence"/>
</dbReference>
<organism evidence="3 4">
    <name type="scientific">Siminovitchia terrae</name>
    <name type="common">Bacillus terrae</name>
    <dbReference type="NCBI Taxonomy" id="1914933"/>
    <lineage>
        <taxon>Bacteria</taxon>
        <taxon>Bacillati</taxon>
        <taxon>Bacillota</taxon>
        <taxon>Bacilli</taxon>
        <taxon>Bacillales</taxon>
        <taxon>Bacillaceae</taxon>
        <taxon>Siminovitchia</taxon>
    </lineage>
</organism>
<comment type="caution">
    <text evidence="3">The sequence shown here is derived from an EMBL/GenBank/DDBJ whole genome shotgun (WGS) entry which is preliminary data.</text>
</comment>
<protein>
    <submittedName>
        <fullName evidence="3">Glycosyltransferase family 2 protein</fullName>
    </submittedName>
</protein>
<evidence type="ECO:0000259" key="2">
    <source>
        <dbReference type="Pfam" id="PF00535"/>
    </source>
</evidence>
<keyword evidence="3" id="KW-0808">Transferase</keyword>
<proteinExistence type="inferred from homology"/>
<dbReference type="AlphaFoldDB" id="A0A429X7S5"/>
<dbReference type="PANTHER" id="PTHR22916:SF3">
    <property type="entry name" value="UDP-GLCNAC:BETAGAL BETA-1,3-N-ACETYLGLUCOSAMINYLTRANSFERASE-LIKE PROTEIN 1"/>
    <property type="match status" value="1"/>
</dbReference>
<dbReference type="InterPro" id="IPR001173">
    <property type="entry name" value="Glyco_trans_2-like"/>
</dbReference>
<dbReference type="InterPro" id="IPR029044">
    <property type="entry name" value="Nucleotide-diphossugar_trans"/>
</dbReference>
<dbReference type="PANTHER" id="PTHR22916">
    <property type="entry name" value="GLYCOSYLTRANSFERASE"/>
    <property type="match status" value="1"/>
</dbReference>
<dbReference type="Pfam" id="PF00535">
    <property type="entry name" value="Glycos_transf_2"/>
    <property type="match status" value="1"/>
</dbReference>
<accession>A0A429X7S5</accession>
<evidence type="ECO:0000313" key="4">
    <source>
        <dbReference type="Proteomes" id="UP000287296"/>
    </source>
</evidence>
<sequence length="513" mass="60420">MFNFLTRIFSKEAAAPNDESYTYNKEGYYIHPANRRPDPQITVIMPVFNAEKTIRKTIDSVIDQTFGFDRIEFIIIDDKSTDASRSIILEYVNAYPNIVPVFYKSNNGSPATPRNTGIDLAKGKYTMFIDSDDWLSPNGVKALYELLEKTGDSYAVGRTIKVEDNKLVITGEYNSCEYRESINPCSIPHIFQHLGPTARMMRTEFLKDYHFRFPNMKFAEDKQFFIDVLTNCPSISTTKDVIYYVNRFKDNKSLVGTTNIFEKTDTNLTVIKHVIQKELPEEIERMVLNRLYEFDCITRLFNRHHFLRSNRKEKYFAKFAEVLKTTEGLRYDFTENFFEPWHRVLVDLFKQARYDDIVTLIEWSLKDTTKETAIKGDGLPYYRLPLPEPYEWARIRLLAVYQEHVKENDRFILRFNIYGDYLDKVNCFVIRQRDNEMNENVLPINCVSEDLFEVEIPLDLLGQLNEASHTVFIRYYDYRKAPIKMNTRRIFEYSGKKIDFYTTIGDNFGVTVK</sequence>
<dbReference type="RefSeq" id="WP_120115534.1">
    <property type="nucleotide sequence ID" value="NZ_QYTW02000010.1"/>
</dbReference>